<dbReference type="AlphaFoldDB" id="A0A6A5T244"/>
<sequence length="51" mass="5674">MPESDMRGKPSSTGRKYHSADCNVNISMQGALEFFVTVKGKRYGSVTARYD</sequence>
<evidence type="ECO:0000313" key="2">
    <source>
        <dbReference type="Proteomes" id="UP000800038"/>
    </source>
</evidence>
<dbReference type="EMBL" id="ML976014">
    <property type="protein sequence ID" value="KAF1944796.1"/>
    <property type="molecule type" value="Genomic_DNA"/>
</dbReference>
<keyword evidence="2" id="KW-1185">Reference proteome</keyword>
<proteinExistence type="predicted"/>
<dbReference type="Proteomes" id="UP000800038">
    <property type="component" value="Unassembled WGS sequence"/>
</dbReference>
<accession>A0A6A5T244</accession>
<name>A0A6A5T244_9PLEO</name>
<reference evidence="1" key="1">
    <citation type="journal article" date="2020" name="Stud. Mycol.">
        <title>101 Dothideomycetes genomes: a test case for predicting lifestyles and emergence of pathogens.</title>
        <authorList>
            <person name="Haridas S."/>
            <person name="Albert R."/>
            <person name="Binder M."/>
            <person name="Bloem J."/>
            <person name="Labutti K."/>
            <person name="Salamov A."/>
            <person name="Andreopoulos B."/>
            <person name="Baker S."/>
            <person name="Barry K."/>
            <person name="Bills G."/>
            <person name="Bluhm B."/>
            <person name="Cannon C."/>
            <person name="Castanera R."/>
            <person name="Culley D."/>
            <person name="Daum C."/>
            <person name="Ezra D."/>
            <person name="Gonzalez J."/>
            <person name="Henrissat B."/>
            <person name="Kuo A."/>
            <person name="Liang C."/>
            <person name="Lipzen A."/>
            <person name="Lutzoni F."/>
            <person name="Magnuson J."/>
            <person name="Mondo S."/>
            <person name="Nolan M."/>
            <person name="Ohm R."/>
            <person name="Pangilinan J."/>
            <person name="Park H.-J."/>
            <person name="Ramirez L."/>
            <person name="Alfaro M."/>
            <person name="Sun H."/>
            <person name="Tritt A."/>
            <person name="Yoshinaga Y."/>
            <person name="Zwiers L.-H."/>
            <person name="Turgeon B."/>
            <person name="Goodwin S."/>
            <person name="Spatafora J."/>
            <person name="Crous P."/>
            <person name="Grigoriev I."/>
        </authorList>
    </citation>
    <scope>NUCLEOTIDE SEQUENCE</scope>
    <source>
        <strain evidence="1">CBS 161.51</strain>
    </source>
</reference>
<protein>
    <submittedName>
        <fullName evidence="1">Uncharacterized protein</fullName>
    </submittedName>
</protein>
<evidence type="ECO:0000313" key="1">
    <source>
        <dbReference type="EMBL" id="KAF1944796.1"/>
    </source>
</evidence>
<gene>
    <name evidence="1" type="ORF">EJ02DRAFT_452131</name>
</gene>
<organism evidence="1 2">
    <name type="scientific">Clathrospora elynae</name>
    <dbReference type="NCBI Taxonomy" id="706981"/>
    <lineage>
        <taxon>Eukaryota</taxon>
        <taxon>Fungi</taxon>
        <taxon>Dikarya</taxon>
        <taxon>Ascomycota</taxon>
        <taxon>Pezizomycotina</taxon>
        <taxon>Dothideomycetes</taxon>
        <taxon>Pleosporomycetidae</taxon>
        <taxon>Pleosporales</taxon>
        <taxon>Diademaceae</taxon>
        <taxon>Clathrospora</taxon>
    </lineage>
</organism>